<dbReference type="Gene3D" id="1.10.10.10">
    <property type="entry name" value="Winged helix-like DNA-binding domain superfamily/Winged helix DNA-binding domain"/>
    <property type="match status" value="1"/>
</dbReference>
<dbReference type="RefSeq" id="WP_132477097.1">
    <property type="nucleotide sequence ID" value="NZ_JBHRVM010000001.1"/>
</dbReference>
<dbReference type="SUPFAM" id="SSF55781">
    <property type="entry name" value="GAF domain-like"/>
    <property type="match status" value="1"/>
</dbReference>
<dbReference type="Gene3D" id="3.30.450.40">
    <property type="match status" value="1"/>
</dbReference>
<dbReference type="OrthoDB" id="9000968at2"/>
<organism evidence="6 7">
    <name type="scientific">Paracandidimonas soli</name>
    <dbReference type="NCBI Taxonomy" id="1917182"/>
    <lineage>
        <taxon>Bacteria</taxon>
        <taxon>Pseudomonadati</taxon>
        <taxon>Pseudomonadota</taxon>
        <taxon>Betaproteobacteria</taxon>
        <taxon>Burkholderiales</taxon>
        <taxon>Alcaligenaceae</taxon>
        <taxon>Paracandidimonas</taxon>
    </lineage>
</organism>
<reference evidence="6 7" key="1">
    <citation type="submission" date="2019-03" db="EMBL/GenBank/DDBJ databases">
        <title>Genomic Encyclopedia of Type Strains, Phase IV (KMG-IV): sequencing the most valuable type-strain genomes for metagenomic binning, comparative biology and taxonomic classification.</title>
        <authorList>
            <person name="Goeker M."/>
        </authorList>
    </citation>
    <scope>NUCLEOTIDE SEQUENCE [LARGE SCALE GENOMIC DNA]</scope>
    <source>
        <strain evidence="6 7">DSM 100048</strain>
    </source>
</reference>
<evidence type="ECO:0000313" key="6">
    <source>
        <dbReference type="EMBL" id="TCU98431.1"/>
    </source>
</evidence>
<dbReference type="SMART" id="SM00346">
    <property type="entry name" value="HTH_ICLR"/>
    <property type="match status" value="1"/>
</dbReference>
<accession>A0A4R3V4H0</accession>
<evidence type="ECO:0000313" key="7">
    <source>
        <dbReference type="Proteomes" id="UP000294692"/>
    </source>
</evidence>
<name>A0A4R3V4H0_9BURK</name>
<dbReference type="InterPro" id="IPR005471">
    <property type="entry name" value="Tscrpt_reg_IclR_N"/>
</dbReference>
<feature type="domain" description="HTH iclR-type" evidence="4">
    <location>
        <begin position="10"/>
        <end position="70"/>
    </location>
</feature>
<evidence type="ECO:0000256" key="2">
    <source>
        <dbReference type="ARBA" id="ARBA00023125"/>
    </source>
</evidence>
<evidence type="ECO:0000259" key="5">
    <source>
        <dbReference type="PROSITE" id="PS51078"/>
    </source>
</evidence>
<dbReference type="PANTHER" id="PTHR30136">
    <property type="entry name" value="HELIX-TURN-HELIX TRANSCRIPTIONAL REGULATOR, ICLR FAMILY"/>
    <property type="match status" value="1"/>
</dbReference>
<dbReference type="SUPFAM" id="SSF46785">
    <property type="entry name" value="Winged helix' DNA-binding domain"/>
    <property type="match status" value="1"/>
</dbReference>
<dbReference type="InterPro" id="IPR014757">
    <property type="entry name" value="Tscrpt_reg_IclR_C"/>
</dbReference>
<evidence type="ECO:0000256" key="3">
    <source>
        <dbReference type="ARBA" id="ARBA00023163"/>
    </source>
</evidence>
<dbReference type="PANTHER" id="PTHR30136:SF24">
    <property type="entry name" value="HTH-TYPE TRANSCRIPTIONAL REPRESSOR ALLR"/>
    <property type="match status" value="1"/>
</dbReference>
<protein>
    <submittedName>
        <fullName evidence="6">IclR family transcriptional regulator</fullName>
    </submittedName>
</protein>
<evidence type="ECO:0000259" key="4">
    <source>
        <dbReference type="PROSITE" id="PS51077"/>
    </source>
</evidence>
<dbReference type="GO" id="GO:0003677">
    <property type="term" value="F:DNA binding"/>
    <property type="evidence" value="ECO:0007669"/>
    <property type="project" value="UniProtKB-KW"/>
</dbReference>
<dbReference type="Proteomes" id="UP000294692">
    <property type="component" value="Unassembled WGS sequence"/>
</dbReference>
<dbReference type="Pfam" id="PF09339">
    <property type="entry name" value="HTH_IclR"/>
    <property type="match status" value="1"/>
</dbReference>
<dbReference type="PROSITE" id="PS51077">
    <property type="entry name" value="HTH_ICLR"/>
    <property type="match status" value="1"/>
</dbReference>
<dbReference type="GO" id="GO:0045892">
    <property type="term" value="P:negative regulation of DNA-templated transcription"/>
    <property type="evidence" value="ECO:0007669"/>
    <property type="project" value="TreeGrafter"/>
</dbReference>
<dbReference type="InterPro" id="IPR029016">
    <property type="entry name" value="GAF-like_dom_sf"/>
</dbReference>
<proteinExistence type="predicted"/>
<dbReference type="InterPro" id="IPR050707">
    <property type="entry name" value="HTH_MetabolicPath_Reg"/>
</dbReference>
<dbReference type="PROSITE" id="PS51078">
    <property type="entry name" value="ICLR_ED"/>
    <property type="match status" value="1"/>
</dbReference>
<keyword evidence="3" id="KW-0804">Transcription</keyword>
<dbReference type="InterPro" id="IPR036388">
    <property type="entry name" value="WH-like_DNA-bd_sf"/>
</dbReference>
<sequence length="253" mass="28321">MKDKQSKYEVPAILRADLILRTLTRQSSPMSSSDLQKACELPRSTLYLLLDSLEQRRWIEKVDDGYIIGINLYSLGMAYLRQDRLQAVFRMKAQQFVEEHNEVVQLAMLDGSDVVYLGREDAKRPVRLVSDIGSRLPAHACALGKVLLAQMKDDEVRDLLPEKLEPITSRTIASRQQLLNELARVRRDGLGLDLEEVAAGLNCFAAFIGRTHLGQSVAVSTSIPTDRLDATRSQKIQHAIVQLAKDIAQGIGR</sequence>
<dbReference type="Pfam" id="PF01614">
    <property type="entry name" value="IclR_C"/>
    <property type="match status" value="1"/>
</dbReference>
<feature type="domain" description="IclR-ED" evidence="5">
    <location>
        <begin position="71"/>
        <end position="253"/>
    </location>
</feature>
<dbReference type="EMBL" id="SMBX01000005">
    <property type="protein sequence ID" value="TCU98431.1"/>
    <property type="molecule type" value="Genomic_DNA"/>
</dbReference>
<comment type="caution">
    <text evidence="6">The sequence shown here is derived from an EMBL/GenBank/DDBJ whole genome shotgun (WGS) entry which is preliminary data.</text>
</comment>
<dbReference type="InterPro" id="IPR036390">
    <property type="entry name" value="WH_DNA-bd_sf"/>
</dbReference>
<keyword evidence="1" id="KW-0805">Transcription regulation</keyword>
<dbReference type="GO" id="GO:0003700">
    <property type="term" value="F:DNA-binding transcription factor activity"/>
    <property type="evidence" value="ECO:0007669"/>
    <property type="project" value="TreeGrafter"/>
</dbReference>
<keyword evidence="2" id="KW-0238">DNA-binding</keyword>
<keyword evidence="7" id="KW-1185">Reference proteome</keyword>
<gene>
    <name evidence="6" type="ORF">EV686_105128</name>
</gene>
<evidence type="ECO:0000256" key="1">
    <source>
        <dbReference type="ARBA" id="ARBA00023015"/>
    </source>
</evidence>
<dbReference type="AlphaFoldDB" id="A0A4R3V4H0"/>